<dbReference type="RefSeq" id="WP_229343392.1">
    <property type="nucleotide sequence ID" value="NZ_JAJFAT010000001.1"/>
</dbReference>
<sequence>MIKSEFVLKHEEGFHARPAGLFVKIASKYKSELKLLKNGNENKEYNPKSIISIMSMGAVKNDKITIIADGQDEKEAVKNLRSLVENDFVISN</sequence>
<dbReference type="PRINTS" id="PR00107">
    <property type="entry name" value="PHOSPHOCPHPR"/>
</dbReference>
<keyword evidence="3" id="KW-0598">Phosphotransferase system</keyword>
<dbReference type="PANTHER" id="PTHR33705:SF2">
    <property type="entry name" value="PHOSPHOCARRIER PROTEIN NPR"/>
    <property type="match status" value="1"/>
</dbReference>
<dbReference type="SUPFAM" id="SSF55594">
    <property type="entry name" value="HPr-like"/>
    <property type="match status" value="1"/>
</dbReference>
<reference evidence="5 6" key="1">
    <citation type="submission" date="2021-10" db="EMBL/GenBank/DDBJ databases">
        <authorList>
            <person name="Grouzdev D.S."/>
            <person name="Pantiukh K.S."/>
            <person name="Krutkina M.S."/>
        </authorList>
    </citation>
    <scope>NUCLEOTIDE SEQUENCE [LARGE SCALE GENOMIC DNA]</scope>
    <source>
        <strain evidence="5 6">Z-7514</strain>
    </source>
</reference>
<keyword evidence="6" id="KW-1185">Reference proteome</keyword>
<dbReference type="Pfam" id="PF00381">
    <property type="entry name" value="PTS-HPr"/>
    <property type="match status" value="1"/>
</dbReference>
<comment type="subcellular location">
    <subcellularLocation>
        <location evidence="1">Cytoplasm</location>
    </subcellularLocation>
</comment>
<evidence type="ECO:0000313" key="5">
    <source>
        <dbReference type="EMBL" id="MCC3143989.1"/>
    </source>
</evidence>
<keyword evidence="2" id="KW-0963">Cytoplasm</keyword>
<gene>
    <name evidence="5" type="ORF">LJ207_01455</name>
</gene>
<evidence type="ECO:0000259" key="4">
    <source>
        <dbReference type="PROSITE" id="PS51350"/>
    </source>
</evidence>
<protein>
    <submittedName>
        <fullName evidence="5">HPr family phosphocarrier protein</fullName>
    </submittedName>
</protein>
<dbReference type="Gene3D" id="3.30.1340.10">
    <property type="entry name" value="HPr-like"/>
    <property type="match status" value="1"/>
</dbReference>
<dbReference type="InterPro" id="IPR050399">
    <property type="entry name" value="HPr"/>
</dbReference>
<name>A0AAW4WYA3_9FIRM</name>
<dbReference type="EMBL" id="JAJFAT010000001">
    <property type="protein sequence ID" value="MCC3143989.1"/>
    <property type="molecule type" value="Genomic_DNA"/>
</dbReference>
<dbReference type="Proteomes" id="UP001199296">
    <property type="component" value="Unassembled WGS sequence"/>
</dbReference>
<dbReference type="PROSITE" id="PS51350">
    <property type="entry name" value="PTS_HPR_DOM"/>
    <property type="match status" value="1"/>
</dbReference>
<dbReference type="AlphaFoldDB" id="A0AAW4WYA3"/>
<evidence type="ECO:0000256" key="1">
    <source>
        <dbReference type="ARBA" id="ARBA00004496"/>
    </source>
</evidence>
<feature type="domain" description="HPr" evidence="4">
    <location>
        <begin position="1"/>
        <end position="91"/>
    </location>
</feature>
<comment type="caution">
    <text evidence="5">The sequence shown here is derived from an EMBL/GenBank/DDBJ whole genome shotgun (WGS) entry which is preliminary data.</text>
</comment>
<organism evidence="5 6">
    <name type="scientific">Halanaerobium polyolivorans</name>
    <dbReference type="NCBI Taxonomy" id="2886943"/>
    <lineage>
        <taxon>Bacteria</taxon>
        <taxon>Bacillati</taxon>
        <taxon>Bacillota</taxon>
        <taxon>Clostridia</taxon>
        <taxon>Halanaerobiales</taxon>
        <taxon>Halanaerobiaceae</taxon>
        <taxon>Halanaerobium</taxon>
    </lineage>
</organism>
<evidence type="ECO:0000313" key="6">
    <source>
        <dbReference type="Proteomes" id="UP001199296"/>
    </source>
</evidence>
<evidence type="ECO:0000256" key="2">
    <source>
        <dbReference type="ARBA" id="ARBA00022490"/>
    </source>
</evidence>
<dbReference type="NCBIfam" id="TIGR01003">
    <property type="entry name" value="PTS_HPr_family"/>
    <property type="match status" value="1"/>
</dbReference>
<dbReference type="GO" id="GO:0005737">
    <property type="term" value="C:cytoplasm"/>
    <property type="evidence" value="ECO:0007669"/>
    <property type="project" value="UniProtKB-SubCell"/>
</dbReference>
<proteinExistence type="predicted"/>
<dbReference type="InterPro" id="IPR000032">
    <property type="entry name" value="HPr-like"/>
</dbReference>
<evidence type="ECO:0000256" key="3">
    <source>
        <dbReference type="ARBA" id="ARBA00022683"/>
    </source>
</evidence>
<accession>A0AAW4WYA3</accession>
<dbReference type="InterPro" id="IPR035895">
    <property type="entry name" value="HPr-like_sf"/>
</dbReference>
<dbReference type="GO" id="GO:0009401">
    <property type="term" value="P:phosphoenolpyruvate-dependent sugar phosphotransferase system"/>
    <property type="evidence" value="ECO:0007669"/>
    <property type="project" value="UniProtKB-KW"/>
</dbReference>
<dbReference type="PANTHER" id="PTHR33705">
    <property type="entry name" value="PHOSPHOCARRIER PROTEIN HPR"/>
    <property type="match status" value="1"/>
</dbReference>